<keyword evidence="2" id="KW-0472">Membrane</keyword>
<feature type="transmembrane region" description="Helical" evidence="2">
    <location>
        <begin position="48"/>
        <end position="69"/>
    </location>
</feature>
<feature type="region of interest" description="Disordered" evidence="1">
    <location>
        <begin position="122"/>
        <end position="141"/>
    </location>
</feature>
<reference evidence="3 4" key="1">
    <citation type="submission" date="2023-01" db="EMBL/GenBank/DDBJ databases">
        <title>Characterization of estradiol degrading bacteria Microbacterium sp. MZT7 and reveal degrading genes through genome analysis.</title>
        <authorList>
            <person name="Hao P."/>
            <person name="Gao Y."/>
        </authorList>
    </citation>
    <scope>NUCLEOTIDE SEQUENCE [LARGE SCALE GENOMIC DNA]</scope>
    <source>
        <strain evidence="3 4">MZT7</strain>
    </source>
</reference>
<evidence type="ECO:0000256" key="2">
    <source>
        <dbReference type="SAM" id="Phobius"/>
    </source>
</evidence>
<dbReference type="Pfam" id="PF14017">
    <property type="entry name" value="DUF4233"/>
    <property type="match status" value="1"/>
</dbReference>
<dbReference type="EMBL" id="CP082781">
    <property type="protein sequence ID" value="UGS27185.1"/>
    <property type="molecule type" value="Genomic_DNA"/>
</dbReference>
<proteinExistence type="predicted"/>
<keyword evidence="2" id="KW-1133">Transmembrane helix</keyword>
<keyword evidence="2" id="KW-0812">Transmembrane</keyword>
<feature type="transmembrane region" description="Helical" evidence="2">
    <location>
        <begin position="76"/>
        <end position="109"/>
    </location>
</feature>
<evidence type="ECO:0000313" key="3">
    <source>
        <dbReference type="EMBL" id="UGS27185.1"/>
    </source>
</evidence>
<keyword evidence="4" id="KW-1185">Reference proteome</keyword>
<name>A0ABY3RW35_9MICO</name>
<dbReference type="RefSeq" id="WP_157517966.1">
    <property type="nucleotide sequence ID" value="NZ_CP082781.1"/>
</dbReference>
<accession>A0ABY3RW35</accession>
<organism evidence="3 4">
    <name type="scientific">Microbacterium resistens</name>
    <dbReference type="NCBI Taxonomy" id="156977"/>
    <lineage>
        <taxon>Bacteria</taxon>
        <taxon>Bacillati</taxon>
        <taxon>Actinomycetota</taxon>
        <taxon>Actinomycetes</taxon>
        <taxon>Micrococcales</taxon>
        <taxon>Microbacteriaceae</taxon>
        <taxon>Microbacterium</taxon>
    </lineage>
</organism>
<feature type="transmembrane region" description="Helical" evidence="2">
    <location>
        <begin position="20"/>
        <end position="42"/>
    </location>
</feature>
<protein>
    <submittedName>
        <fullName evidence="3">DUF4233 domain-containing protein</fullName>
    </submittedName>
</protein>
<dbReference type="Proteomes" id="UP001199642">
    <property type="component" value="Chromosome"/>
</dbReference>
<evidence type="ECO:0000256" key="1">
    <source>
        <dbReference type="SAM" id="MobiDB-lite"/>
    </source>
</evidence>
<evidence type="ECO:0000313" key="4">
    <source>
        <dbReference type="Proteomes" id="UP001199642"/>
    </source>
</evidence>
<sequence length="141" mass="14341">MTRNVRSRAPRGLAQKLGAIVLGFEAIVVGLGGLTVFGLRALPPAIEPWWAIVGGAVVAVAMIVAAGLLGSRSGIVLGWILQVVVLASALLVPAMLVIAVIFGGMWAYAMIAGGRVDRAARAAGGPTPDPAHRPGAQTESE</sequence>
<gene>
    <name evidence="3" type="ORF">K8F61_02945</name>
</gene>
<dbReference type="InterPro" id="IPR025327">
    <property type="entry name" value="DUF4233"/>
</dbReference>